<dbReference type="PANTHER" id="PTHR42751:SF1">
    <property type="entry name" value="CATION_PROTON ANTIPORTER YBAL-RELATED"/>
    <property type="match status" value="1"/>
</dbReference>
<dbReference type="PANTHER" id="PTHR42751">
    <property type="entry name" value="SODIUM/HYDROGEN EXCHANGER FAMILY/TRKA DOMAIN PROTEIN"/>
    <property type="match status" value="1"/>
</dbReference>
<keyword evidence="5 7" id="KW-1133">Transmembrane helix</keyword>
<comment type="caution">
    <text evidence="10">The sequence shown here is derived from an EMBL/GenBank/DDBJ whole genome shotgun (WGS) entry which is preliminary data.</text>
</comment>
<protein>
    <submittedName>
        <fullName evidence="10">Cation:proton antiporter</fullName>
    </submittedName>
</protein>
<proteinExistence type="inferred from homology"/>
<evidence type="ECO:0000256" key="3">
    <source>
        <dbReference type="ARBA" id="ARBA00022448"/>
    </source>
</evidence>
<dbReference type="EMBL" id="JAAGOB010000005">
    <property type="protein sequence ID" value="NED95824.1"/>
    <property type="molecule type" value="Genomic_DNA"/>
</dbReference>
<keyword evidence="3" id="KW-0813">Transport</keyword>
<dbReference type="InterPro" id="IPR003148">
    <property type="entry name" value="RCK_N"/>
</dbReference>
<comment type="similarity">
    <text evidence="2">Belongs to the monovalent cation:proton antiporter 2 (CPA2) transporter (TC 2.A.37) family.</text>
</comment>
<dbReference type="Pfam" id="PF00999">
    <property type="entry name" value="Na_H_Exchanger"/>
    <property type="match status" value="1"/>
</dbReference>
<feature type="transmembrane region" description="Helical" evidence="7">
    <location>
        <begin position="109"/>
        <end position="128"/>
    </location>
</feature>
<name>A0A6N9YLF9_9ACTN</name>
<evidence type="ECO:0000256" key="5">
    <source>
        <dbReference type="ARBA" id="ARBA00022989"/>
    </source>
</evidence>
<evidence type="ECO:0000256" key="6">
    <source>
        <dbReference type="ARBA" id="ARBA00023136"/>
    </source>
</evidence>
<dbReference type="RefSeq" id="WP_163818597.1">
    <property type="nucleotide sequence ID" value="NZ_JAAGOB010000005.1"/>
</dbReference>
<feature type="transmembrane region" description="Helical" evidence="7">
    <location>
        <begin position="140"/>
        <end position="162"/>
    </location>
</feature>
<dbReference type="Gene3D" id="1.20.1530.20">
    <property type="match status" value="1"/>
</dbReference>
<feature type="transmembrane region" description="Helical" evidence="7">
    <location>
        <begin position="83"/>
        <end position="103"/>
    </location>
</feature>
<comment type="subcellular location">
    <subcellularLocation>
        <location evidence="1">Membrane</location>
        <topology evidence="1">Multi-pass membrane protein</topology>
    </subcellularLocation>
</comment>
<dbReference type="InterPro" id="IPR006153">
    <property type="entry name" value="Cation/H_exchanger_TM"/>
</dbReference>
<dbReference type="Pfam" id="PF02254">
    <property type="entry name" value="TrkA_N"/>
    <property type="match status" value="1"/>
</dbReference>
<organism evidence="10 11">
    <name type="scientific">Phytoactinopolyspora alkaliphila</name>
    <dbReference type="NCBI Taxonomy" id="1783498"/>
    <lineage>
        <taxon>Bacteria</taxon>
        <taxon>Bacillati</taxon>
        <taxon>Actinomycetota</taxon>
        <taxon>Actinomycetes</taxon>
        <taxon>Jiangellales</taxon>
        <taxon>Jiangellaceae</taxon>
        <taxon>Phytoactinopolyspora</taxon>
    </lineage>
</organism>
<dbReference type="SUPFAM" id="SSF51735">
    <property type="entry name" value="NAD(P)-binding Rossmann-fold domains"/>
    <property type="match status" value="1"/>
</dbReference>
<dbReference type="GO" id="GO:0015297">
    <property type="term" value="F:antiporter activity"/>
    <property type="evidence" value="ECO:0007669"/>
    <property type="project" value="InterPro"/>
</dbReference>
<dbReference type="InterPro" id="IPR038770">
    <property type="entry name" value="Na+/solute_symporter_sf"/>
</dbReference>
<gene>
    <name evidence="10" type="ORF">G1H11_10915</name>
</gene>
<feature type="transmembrane region" description="Helical" evidence="7">
    <location>
        <begin position="304"/>
        <end position="327"/>
    </location>
</feature>
<reference evidence="10 11" key="1">
    <citation type="submission" date="2020-02" db="EMBL/GenBank/DDBJ databases">
        <authorList>
            <person name="Li X.-J."/>
            <person name="Feng X.-M."/>
        </authorList>
    </citation>
    <scope>NUCLEOTIDE SEQUENCE [LARGE SCALE GENOMIC DNA]</scope>
    <source>
        <strain evidence="10 11">CGMCC 4.7225</strain>
    </source>
</reference>
<dbReference type="GO" id="GO:0006813">
    <property type="term" value="P:potassium ion transport"/>
    <property type="evidence" value="ECO:0007669"/>
    <property type="project" value="InterPro"/>
</dbReference>
<dbReference type="GO" id="GO:1902600">
    <property type="term" value="P:proton transmembrane transport"/>
    <property type="evidence" value="ECO:0007669"/>
    <property type="project" value="InterPro"/>
</dbReference>
<dbReference type="Gene3D" id="3.40.50.720">
    <property type="entry name" value="NAD(P)-binding Rossmann-like Domain"/>
    <property type="match status" value="1"/>
</dbReference>
<dbReference type="GO" id="GO:0016020">
    <property type="term" value="C:membrane"/>
    <property type="evidence" value="ECO:0007669"/>
    <property type="project" value="UniProtKB-SubCell"/>
</dbReference>
<evidence type="ECO:0000259" key="8">
    <source>
        <dbReference type="Pfam" id="PF00999"/>
    </source>
</evidence>
<feature type="transmembrane region" description="Helical" evidence="7">
    <location>
        <begin position="168"/>
        <end position="187"/>
    </location>
</feature>
<keyword evidence="4 7" id="KW-0812">Transmembrane</keyword>
<evidence type="ECO:0000256" key="2">
    <source>
        <dbReference type="ARBA" id="ARBA00005551"/>
    </source>
</evidence>
<evidence type="ECO:0000256" key="1">
    <source>
        <dbReference type="ARBA" id="ARBA00004141"/>
    </source>
</evidence>
<evidence type="ECO:0000313" key="11">
    <source>
        <dbReference type="Proteomes" id="UP000469185"/>
    </source>
</evidence>
<evidence type="ECO:0000256" key="4">
    <source>
        <dbReference type="ARBA" id="ARBA00022692"/>
    </source>
</evidence>
<sequence length="527" mass="56614">MEPVYLLAPFLGGLVAMALRLPPLVGFLAAGFTLKAMDYESIPALEVVADLGVTLLLFTIGLKLNIRTLLRREVWGTASLHMITSAVTFAALLAVLKILGIALLQTANLQTFAVLAFALSFSSTVFAVKILEERNESRSLYGRTAIGILIMQDIFAVVFLTASTGELPSAWALGLVLLIPAAPVLRGILARLGRGEMQILYGVVLALVLGYALFEQVGIKGDLGALIAGMLLASHPAANELSKALFNIKELFLVGFFVSIGLTALPTWESVALAAILVALVPLKSIVFLFLLSGFRLRYRTSLLATLSLSNYSEFGLIVAVLAAGLGWMDDEWLVVLSLTVALSFVVAALLNARSASLHRRTDGLLPERDPANLHPSDQPIVLGDARTVILGMGRVGQGAYDRLTDQHGMAVLGIDTDPAKISDLRSRGYSVIEGDATDADFWEKLLLSGRVELVLLAMPHHAGNVFALDQLRHREFPGIIAAIVTRAEEIDRLSEQGAHAVFNLYEEAGLALADSAIEIVRHGPQR</sequence>
<feature type="transmembrane region" description="Helical" evidence="7">
    <location>
        <begin position="333"/>
        <end position="351"/>
    </location>
</feature>
<dbReference type="Proteomes" id="UP000469185">
    <property type="component" value="Unassembled WGS sequence"/>
</dbReference>
<feature type="transmembrane region" description="Helical" evidence="7">
    <location>
        <begin position="42"/>
        <end position="62"/>
    </location>
</feature>
<evidence type="ECO:0000256" key="7">
    <source>
        <dbReference type="SAM" id="Phobius"/>
    </source>
</evidence>
<keyword evidence="11" id="KW-1185">Reference proteome</keyword>
<feature type="transmembrane region" description="Helical" evidence="7">
    <location>
        <begin position="274"/>
        <end position="292"/>
    </location>
</feature>
<feature type="domain" description="RCK N-terminal" evidence="9">
    <location>
        <begin position="389"/>
        <end position="504"/>
    </location>
</feature>
<keyword evidence="6 7" id="KW-0472">Membrane</keyword>
<feature type="domain" description="Cation/H+ exchanger transmembrane" evidence="8">
    <location>
        <begin position="8"/>
        <end position="350"/>
    </location>
</feature>
<feature type="transmembrane region" description="Helical" evidence="7">
    <location>
        <begin position="251"/>
        <end position="268"/>
    </location>
</feature>
<dbReference type="InterPro" id="IPR036291">
    <property type="entry name" value="NAD(P)-bd_dom_sf"/>
</dbReference>
<evidence type="ECO:0000313" key="10">
    <source>
        <dbReference type="EMBL" id="NED95824.1"/>
    </source>
</evidence>
<dbReference type="AlphaFoldDB" id="A0A6N9YLF9"/>
<evidence type="ECO:0000259" key="9">
    <source>
        <dbReference type="Pfam" id="PF02254"/>
    </source>
</evidence>
<accession>A0A6N9YLF9</accession>